<organism evidence="2 3">
    <name type="scientific">Aspergillus heteromorphus CBS 117.55</name>
    <dbReference type="NCBI Taxonomy" id="1448321"/>
    <lineage>
        <taxon>Eukaryota</taxon>
        <taxon>Fungi</taxon>
        <taxon>Dikarya</taxon>
        <taxon>Ascomycota</taxon>
        <taxon>Pezizomycotina</taxon>
        <taxon>Eurotiomycetes</taxon>
        <taxon>Eurotiomycetidae</taxon>
        <taxon>Eurotiales</taxon>
        <taxon>Aspergillaceae</taxon>
        <taxon>Aspergillus</taxon>
        <taxon>Aspergillus subgen. Circumdati</taxon>
    </lineage>
</organism>
<comment type="caution">
    <text evidence="2">The sequence shown here is derived from an EMBL/GenBank/DDBJ whole genome shotgun (WGS) entry which is preliminary data.</text>
</comment>
<dbReference type="InterPro" id="IPR011009">
    <property type="entry name" value="Kinase-like_dom_sf"/>
</dbReference>
<reference evidence="2 3" key="1">
    <citation type="submission" date="2016-12" db="EMBL/GenBank/DDBJ databases">
        <title>The genomes of Aspergillus section Nigri reveals drivers in fungal speciation.</title>
        <authorList>
            <consortium name="DOE Joint Genome Institute"/>
            <person name="Vesth T.C."/>
            <person name="Nybo J."/>
            <person name="Theobald S."/>
            <person name="Brandl J."/>
            <person name="Frisvad J.C."/>
            <person name="Nielsen K.F."/>
            <person name="Lyhne E.K."/>
            <person name="Kogle M.E."/>
            <person name="Kuo A."/>
            <person name="Riley R."/>
            <person name="Clum A."/>
            <person name="Nolan M."/>
            <person name="Lipzen A."/>
            <person name="Salamov A."/>
            <person name="Henrissat B."/>
            <person name="Wiebenga A."/>
            <person name="De Vries R.P."/>
            <person name="Grigoriev I.V."/>
            <person name="Mortensen U.H."/>
            <person name="Andersen M.R."/>
            <person name="Baker S.E."/>
        </authorList>
    </citation>
    <scope>NUCLEOTIDE SEQUENCE [LARGE SCALE GENOMIC DNA]</scope>
    <source>
        <strain evidence="2 3">CBS 117.55</strain>
    </source>
</reference>
<dbReference type="Proteomes" id="UP000247233">
    <property type="component" value="Unassembled WGS sequence"/>
</dbReference>
<gene>
    <name evidence="2" type="ORF">BO70DRAFT_430722</name>
</gene>
<dbReference type="STRING" id="1448321.A0A317VPC0"/>
<dbReference type="InterPro" id="IPR002575">
    <property type="entry name" value="Aminoglycoside_PTrfase"/>
</dbReference>
<dbReference type="PANTHER" id="PTHR21310">
    <property type="entry name" value="AMINOGLYCOSIDE PHOSPHOTRANSFERASE-RELATED-RELATED"/>
    <property type="match status" value="1"/>
</dbReference>
<evidence type="ECO:0000313" key="2">
    <source>
        <dbReference type="EMBL" id="PWY76234.1"/>
    </source>
</evidence>
<sequence length="151" mass="17669">MPMNELVRLGSLPQSALPSPDTTFDTASSLFRKLARDQKLTQRWRSLDKGPFKIWCDDFRPANVLMDEDLKIIGVVDWEFTYAAPVEFTYAPPWWLLIEKPEYWPDGLEDWCGKFERRLQTFLKAMIDHEDEAIRKGRLEDNAAAFRSNAR</sequence>
<dbReference type="OrthoDB" id="5412996at2759"/>
<evidence type="ECO:0000259" key="1">
    <source>
        <dbReference type="Pfam" id="PF01636"/>
    </source>
</evidence>
<dbReference type="Pfam" id="PF01636">
    <property type="entry name" value="APH"/>
    <property type="match status" value="1"/>
</dbReference>
<name>A0A317VPC0_9EURO</name>
<dbReference type="InterPro" id="IPR051678">
    <property type="entry name" value="AGP_Transferase"/>
</dbReference>
<keyword evidence="3" id="KW-1185">Reference proteome</keyword>
<dbReference type="SUPFAM" id="SSF56112">
    <property type="entry name" value="Protein kinase-like (PK-like)"/>
    <property type="match status" value="1"/>
</dbReference>
<dbReference type="AlphaFoldDB" id="A0A317VPC0"/>
<dbReference type="EMBL" id="MSFL01000020">
    <property type="protein sequence ID" value="PWY76234.1"/>
    <property type="molecule type" value="Genomic_DNA"/>
</dbReference>
<dbReference type="Gene3D" id="3.90.1200.10">
    <property type="match status" value="1"/>
</dbReference>
<dbReference type="GeneID" id="37070417"/>
<dbReference type="VEuPathDB" id="FungiDB:BO70DRAFT_430722"/>
<proteinExistence type="predicted"/>
<evidence type="ECO:0000313" key="3">
    <source>
        <dbReference type="Proteomes" id="UP000247233"/>
    </source>
</evidence>
<accession>A0A317VPC0</accession>
<feature type="domain" description="Aminoglycoside phosphotransferase" evidence="1">
    <location>
        <begin position="35"/>
        <end position="86"/>
    </location>
</feature>
<protein>
    <recommendedName>
        <fullName evidence="1">Aminoglycoside phosphotransferase domain-containing protein</fullName>
    </recommendedName>
</protein>
<dbReference type="RefSeq" id="XP_025397598.1">
    <property type="nucleotide sequence ID" value="XM_025548180.1"/>
</dbReference>
<dbReference type="PANTHER" id="PTHR21310:SF37">
    <property type="entry name" value="AMINOGLYCOSIDE PHOSPHOTRANSFERASE DOMAIN-CONTAINING PROTEIN"/>
    <property type="match status" value="1"/>
</dbReference>